<dbReference type="PANTHER" id="PTHR11496">
    <property type="entry name" value="ALCOHOL DEHYDROGENASE"/>
    <property type="match status" value="1"/>
</dbReference>
<dbReference type="PROSITE" id="PS00913">
    <property type="entry name" value="ADH_IRON_1"/>
    <property type="match status" value="1"/>
</dbReference>
<dbReference type="Gene3D" id="3.40.50.1970">
    <property type="match status" value="1"/>
</dbReference>
<dbReference type="Pfam" id="PF25137">
    <property type="entry name" value="ADH_Fe_C"/>
    <property type="match status" value="1"/>
</dbReference>
<dbReference type="Proteomes" id="UP000242310">
    <property type="component" value="Unassembled WGS sequence"/>
</dbReference>
<evidence type="ECO:0000256" key="2">
    <source>
        <dbReference type="ARBA" id="ARBA00023002"/>
    </source>
</evidence>
<keyword evidence="7" id="KW-1185">Reference proteome</keyword>
<dbReference type="SUPFAM" id="SSF56796">
    <property type="entry name" value="Dehydroquinate synthase-like"/>
    <property type="match status" value="1"/>
</dbReference>
<name>A0A2P8H8P8_9BACI</name>
<evidence type="ECO:0000259" key="5">
    <source>
        <dbReference type="Pfam" id="PF25137"/>
    </source>
</evidence>
<evidence type="ECO:0000256" key="3">
    <source>
        <dbReference type="ARBA" id="ARBA00023027"/>
    </source>
</evidence>
<dbReference type="CDD" id="cd08189">
    <property type="entry name" value="Fe-ADH-like"/>
    <property type="match status" value="1"/>
</dbReference>
<dbReference type="Pfam" id="PF00465">
    <property type="entry name" value="Fe-ADH"/>
    <property type="match status" value="1"/>
</dbReference>
<dbReference type="GO" id="GO:0004022">
    <property type="term" value="F:alcohol dehydrogenase (NAD+) activity"/>
    <property type="evidence" value="ECO:0007669"/>
    <property type="project" value="UniProtKB-ARBA"/>
</dbReference>
<dbReference type="RefSeq" id="WP_106589665.1">
    <property type="nucleotide sequence ID" value="NZ_PYAV01000014.1"/>
</dbReference>
<feature type="domain" description="Fe-containing alcohol dehydrogenase-like C-terminal" evidence="5">
    <location>
        <begin position="204"/>
        <end position="394"/>
    </location>
</feature>
<comment type="similarity">
    <text evidence="1">Belongs to the iron-containing alcohol dehydrogenase family.</text>
</comment>
<dbReference type="PROSITE" id="PS00060">
    <property type="entry name" value="ADH_IRON_2"/>
    <property type="match status" value="1"/>
</dbReference>
<gene>
    <name evidence="6" type="ORF">B0H94_11466</name>
</gene>
<dbReference type="InterPro" id="IPR056798">
    <property type="entry name" value="ADH_Fe_C"/>
</dbReference>
<dbReference type="InterPro" id="IPR039697">
    <property type="entry name" value="Alcohol_dehydrogenase_Fe"/>
</dbReference>
<evidence type="ECO:0000313" key="7">
    <source>
        <dbReference type="Proteomes" id="UP000242310"/>
    </source>
</evidence>
<dbReference type="Gene3D" id="1.20.1090.10">
    <property type="entry name" value="Dehydroquinate synthase-like - alpha domain"/>
    <property type="match status" value="1"/>
</dbReference>
<dbReference type="AlphaFoldDB" id="A0A2P8H8P8"/>
<evidence type="ECO:0000256" key="1">
    <source>
        <dbReference type="ARBA" id="ARBA00007358"/>
    </source>
</evidence>
<reference evidence="6 7" key="1">
    <citation type="submission" date="2018-03" db="EMBL/GenBank/DDBJ databases">
        <title>Genomic Encyclopedia of Type Strains, Phase III (KMG-III): the genomes of soil and plant-associated and newly described type strains.</title>
        <authorList>
            <person name="Whitman W."/>
        </authorList>
    </citation>
    <scope>NUCLEOTIDE SEQUENCE [LARGE SCALE GENOMIC DNA]</scope>
    <source>
        <strain evidence="6 7">CGMCC 1.07653</strain>
    </source>
</reference>
<sequence>MYTLYCRGYQQVMKQVARFISWRRPALLAGRNSLQDLTGLLRSNEYKSVLIVTDASMEELPIYTELLDVLKAAGADYVIYNRTVPNPTIVNVEEAYALYQSARCDAILAFGGGSPMDCAKGAAARAARPKKEIPQMKGQLKVRKQVPPLIAVPTTAGTGSEATVTAVISNPETKEKYSVNDPVLIPDYAVLDPVLTSNLPAPLTAATGMDALTHAVEAYLNRGGTAEVKSWCEEAVSLIFNHLYSAYREGNLESREAMQQAAHVAGLAFTRNYVGYVHAIAHTLGGFYHVPHGLANAVILPHVLRYYGEPVHDQLAALADAAGLVDKYETAAVKAESFIKAVEELNEAMGIPAQLNDIQKVDIPFMVERATAEANPLYPVPVILRKKDLTILYHRVKAG</sequence>
<dbReference type="InterPro" id="IPR018211">
    <property type="entry name" value="ADH_Fe_CS"/>
</dbReference>
<proteinExistence type="inferred from homology"/>
<keyword evidence="2" id="KW-0560">Oxidoreductase</keyword>
<protein>
    <submittedName>
        <fullName evidence="6">Alcohol dehydrogenase class IV</fullName>
    </submittedName>
</protein>
<dbReference type="GO" id="GO:0046872">
    <property type="term" value="F:metal ion binding"/>
    <property type="evidence" value="ECO:0007669"/>
    <property type="project" value="InterPro"/>
</dbReference>
<dbReference type="OrthoDB" id="9815791at2"/>
<dbReference type="FunFam" id="1.20.1090.10:FF:000001">
    <property type="entry name" value="Aldehyde-alcohol dehydrogenase"/>
    <property type="match status" value="1"/>
</dbReference>
<dbReference type="InterPro" id="IPR001670">
    <property type="entry name" value="ADH_Fe/GldA"/>
</dbReference>
<keyword evidence="3" id="KW-0520">NAD</keyword>
<organism evidence="6 7">
    <name type="scientific">Salsuginibacillus halophilus</name>
    <dbReference type="NCBI Taxonomy" id="517424"/>
    <lineage>
        <taxon>Bacteria</taxon>
        <taxon>Bacillati</taxon>
        <taxon>Bacillota</taxon>
        <taxon>Bacilli</taxon>
        <taxon>Bacillales</taxon>
        <taxon>Bacillaceae</taxon>
        <taxon>Salsuginibacillus</taxon>
    </lineage>
</organism>
<accession>A0A2P8H8P8</accession>
<dbReference type="FunFam" id="3.40.50.1970:FF:000003">
    <property type="entry name" value="Alcohol dehydrogenase, iron-containing"/>
    <property type="match status" value="1"/>
</dbReference>
<feature type="domain" description="Alcohol dehydrogenase iron-type/glycerol dehydrogenase GldA" evidence="4">
    <location>
        <begin position="27"/>
        <end position="193"/>
    </location>
</feature>
<evidence type="ECO:0000313" key="6">
    <source>
        <dbReference type="EMBL" id="PSL42592.1"/>
    </source>
</evidence>
<comment type="caution">
    <text evidence="6">The sequence shown here is derived from an EMBL/GenBank/DDBJ whole genome shotgun (WGS) entry which is preliminary data.</text>
</comment>
<dbReference type="EMBL" id="PYAV01000014">
    <property type="protein sequence ID" value="PSL42592.1"/>
    <property type="molecule type" value="Genomic_DNA"/>
</dbReference>
<dbReference type="PANTHER" id="PTHR11496:SF102">
    <property type="entry name" value="ALCOHOL DEHYDROGENASE 4"/>
    <property type="match status" value="1"/>
</dbReference>
<evidence type="ECO:0000259" key="4">
    <source>
        <dbReference type="Pfam" id="PF00465"/>
    </source>
</evidence>